<comment type="caution">
    <text evidence="1">The sequence shown here is derived from an EMBL/GenBank/DDBJ whole genome shotgun (WGS) entry which is preliminary data.</text>
</comment>
<dbReference type="OrthoDB" id="9806701at2"/>
<proteinExistence type="predicted"/>
<sequence length="65" mass="7245">MVIVIINSDIKSRDIKLDIKNSNISQLKPYITSDLGDLKPGKSFYIKDTFSVPARSVVTFVSVND</sequence>
<dbReference type="EMBL" id="RJJR01000005">
    <property type="protein sequence ID" value="RNI37360.1"/>
    <property type="molecule type" value="Genomic_DNA"/>
</dbReference>
<reference evidence="1 2" key="1">
    <citation type="submission" date="2018-11" db="EMBL/GenBank/DDBJ databases">
        <title>Draft genome sequence of Ferruginibacter sp. BO-59.</title>
        <authorList>
            <person name="Im W.T."/>
        </authorList>
    </citation>
    <scope>NUCLEOTIDE SEQUENCE [LARGE SCALE GENOMIC DNA]</scope>
    <source>
        <strain evidence="1 2">BO-59</strain>
    </source>
</reference>
<dbReference type="Proteomes" id="UP000267223">
    <property type="component" value="Unassembled WGS sequence"/>
</dbReference>
<organism evidence="1 2">
    <name type="scientific">Hanamia caeni</name>
    <dbReference type="NCBI Taxonomy" id="2294116"/>
    <lineage>
        <taxon>Bacteria</taxon>
        <taxon>Pseudomonadati</taxon>
        <taxon>Bacteroidota</taxon>
        <taxon>Chitinophagia</taxon>
        <taxon>Chitinophagales</taxon>
        <taxon>Chitinophagaceae</taxon>
        <taxon>Hanamia</taxon>
    </lineage>
</organism>
<keyword evidence="2" id="KW-1185">Reference proteome</keyword>
<evidence type="ECO:0000313" key="1">
    <source>
        <dbReference type="EMBL" id="RNI37360.1"/>
    </source>
</evidence>
<dbReference type="InterPro" id="IPR013780">
    <property type="entry name" value="Glyco_hydro_b"/>
</dbReference>
<protein>
    <submittedName>
        <fullName evidence="1">Uncharacterized protein</fullName>
    </submittedName>
</protein>
<dbReference type="SUPFAM" id="SSF51011">
    <property type="entry name" value="Glycosyl hydrolase domain"/>
    <property type="match status" value="1"/>
</dbReference>
<dbReference type="Gene3D" id="2.60.40.1180">
    <property type="entry name" value="Golgi alpha-mannosidase II"/>
    <property type="match status" value="1"/>
</dbReference>
<name>A0A3M9NHW9_9BACT</name>
<dbReference type="AlphaFoldDB" id="A0A3M9NHW9"/>
<evidence type="ECO:0000313" key="2">
    <source>
        <dbReference type="Proteomes" id="UP000267223"/>
    </source>
</evidence>
<dbReference type="RefSeq" id="WP_123120201.1">
    <property type="nucleotide sequence ID" value="NZ_RJJR01000005.1"/>
</dbReference>
<gene>
    <name evidence="1" type="ORF">EFY79_08150</name>
</gene>
<accession>A0A3M9NHW9</accession>